<dbReference type="AlphaFoldDB" id="A0A5J5DQ36"/>
<sequence>MGNQLLRWSNWGPFPSLPPQLLSRRVIGFGPTVEATICQLTCRWRPPRSPDSRFSPAPQHHDEPLKTKTAVKGPQSPGVCRGI</sequence>
<reference evidence="2 3" key="1">
    <citation type="submission" date="2019-08" db="EMBL/GenBank/DDBJ databases">
        <title>A chromosome-level genome assembly, high-density linkage maps, and genome scans reveal the genomic architecture of hybrid incompatibilities underlying speciation via character displacement in darters (Percidae: Etheostominae).</title>
        <authorList>
            <person name="Moran R.L."/>
            <person name="Catchen J.M."/>
            <person name="Fuller R.C."/>
        </authorList>
    </citation>
    <scope>NUCLEOTIDE SEQUENCE [LARGE SCALE GENOMIC DNA]</scope>
    <source>
        <strain evidence="2">EspeVRDwgs_2016</strain>
        <tissue evidence="2">Muscle</tissue>
    </source>
</reference>
<accession>A0A5J5DQ36</accession>
<organism evidence="2 3">
    <name type="scientific">Etheostoma spectabile</name>
    <name type="common">orangethroat darter</name>
    <dbReference type="NCBI Taxonomy" id="54343"/>
    <lineage>
        <taxon>Eukaryota</taxon>
        <taxon>Metazoa</taxon>
        <taxon>Chordata</taxon>
        <taxon>Craniata</taxon>
        <taxon>Vertebrata</taxon>
        <taxon>Euteleostomi</taxon>
        <taxon>Actinopterygii</taxon>
        <taxon>Neopterygii</taxon>
        <taxon>Teleostei</taxon>
        <taxon>Neoteleostei</taxon>
        <taxon>Acanthomorphata</taxon>
        <taxon>Eupercaria</taxon>
        <taxon>Perciformes</taxon>
        <taxon>Percoidei</taxon>
        <taxon>Percidae</taxon>
        <taxon>Etheostomatinae</taxon>
        <taxon>Etheostoma</taxon>
    </lineage>
</organism>
<feature type="region of interest" description="Disordered" evidence="1">
    <location>
        <begin position="45"/>
        <end position="83"/>
    </location>
</feature>
<protein>
    <submittedName>
        <fullName evidence="2">Uncharacterized protein</fullName>
    </submittedName>
</protein>
<evidence type="ECO:0000313" key="3">
    <source>
        <dbReference type="Proteomes" id="UP000327493"/>
    </source>
</evidence>
<evidence type="ECO:0000313" key="2">
    <source>
        <dbReference type="EMBL" id="KAA8595382.1"/>
    </source>
</evidence>
<dbReference type="EMBL" id="VOFY01000002">
    <property type="protein sequence ID" value="KAA8595382.1"/>
    <property type="molecule type" value="Genomic_DNA"/>
</dbReference>
<gene>
    <name evidence="2" type="ORF">FQN60_012517</name>
</gene>
<comment type="caution">
    <text evidence="2">The sequence shown here is derived from an EMBL/GenBank/DDBJ whole genome shotgun (WGS) entry which is preliminary data.</text>
</comment>
<evidence type="ECO:0000256" key="1">
    <source>
        <dbReference type="SAM" id="MobiDB-lite"/>
    </source>
</evidence>
<proteinExistence type="predicted"/>
<name>A0A5J5DQ36_9PERO</name>
<dbReference type="Proteomes" id="UP000327493">
    <property type="component" value="Chromosome 2"/>
</dbReference>
<keyword evidence="3" id="KW-1185">Reference proteome</keyword>